<evidence type="ECO:0000256" key="2">
    <source>
        <dbReference type="ARBA" id="ARBA00022448"/>
    </source>
</evidence>
<dbReference type="PANTHER" id="PTHR42982:SF1">
    <property type="entry name" value="SEC-INDEPENDENT PROTEIN TRANSLOCASE PROTEIN TATA"/>
    <property type="match status" value="1"/>
</dbReference>
<evidence type="ECO:0000256" key="1">
    <source>
        <dbReference type="ARBA" id="ARBA00004162"/>
    </source>
</evidence>
<evidence type="ECO:0000256" key="9">
    <source>
        <dbReference type="HAMAP-Rule" id="MF_00236"/>
    </source>
</evidence>
<dbReference type="GO" id="GO:0043953">
    <property type="term" value="P:protein transport by the Tat complex"/>
    <property type="evidence" value="ECO:0007669"/>
    <property type="project" value="UniProtKB-UniRule"/>
</dbReference>
<dbReference type="GO" id="GO:0033281">
    <property type="term" value="C:TAT protein transport complex"/>
    <property type="evidence" value="ECO:0007669"/>
    <property type="project" value="UniProtKB-UniRule"/>
</dbReference>
<reference evidence="11 12" key="1">
    <citation type="submission" date="2018-02" db="EMBL/GenBank/DDBJ databases">
        <title>Genome sequence of Desulfovibrio carbinolicus DSM 3852.</title>
        <authorList>
            <person name="Wilbanks E."/>
            <person name="Skennerton C.T."/>
            <person name="Orphan V.J."/>
        </authorList>
    </citation>
    <scope>NUCLEOTIDE SEQUENCE [LARGE SCALE GENOMIC DNA]</scope>
    <source>
        <strain evidence="11 12">DSM 3852</strain>
    </source>
</reference>
<gene>
    <name evidence="9" type="primary">tatA</name>
    <name evidence="11" type="ORF">C3Y92_10430</name>
</gene>
<keyword evidence="3 9" id="KW-1003">Cell membrane</keyword>
<keyword evidence="12" id="KW-1185">Reference proteome</keyword>
<dbReference type="AlphaFoldDB" id="A0A4P6HNK4"/>
<keyword evidence="7 9" id="KW-0811">Translocation</keyword>
<comment type="subunit">
    <text evidence="9">Forms a complex with TatC.</text>
</comment>
<dbReference type="NCBIfam" id="TIGR01411">
    <property type="entry name" value="tatAE"/>
    <property type="match status" value="1"/>
</dbReference>
<keyword evidence="5 9" id="KW-0653">Protein transport</keyword>
<evidence type="ECO:0000256" key="6">
    <source>
        <dbReference type="ARBA" id="ARBA00022989"/>
    </source>
</evidence>
<evidence type="ECO:0000256" key="8">
    <source>
        <dbReference type="ARBA" id="ARBA00023136"/>
    </source>
</evidence>
<comment type="subcellular location">
    <subcellularLocation>
        <location evidence="1 9">Cell membrane</location>
        <topology evidence="1 9">Single-pass membrane protein</topology>
    </subcellularLocation>
</comment>
<accession>A0A4P6HNK4</accession>
<sequence length="65" mass="6978">MFGIGFPELIIILVIVLIIFGANKLPEIGAGMGKAIKNFKKATNEPDEIDVTPGKPKDDSTDHKA</sequence>
<dbReference type="Gene3D" id="1.20.5.3310">
    <property type="match status" value="1"/>
</dbReference>
<dbReference type="InterPro" id="IPR006312">
    <property type="entry name" value="TatA/E"/>
</dbReference>
<dbReference type="Proteomes" id="UP000293296">
    <property type="component" value="Chromosome"/>
</dbReference>
<dbReference type="EMBL" id="CP026538">
    <property type="protein sequence ID" value="QAZ67620.1"/>
    <property type="molecule type" value="Genomic_DNA"/>
</dbReference>
<comment type="similarity">
    <text evidence="9">Belongs to the TatA/E family.</text>
</comment>
<feature type="region of interest" description="Disordered" evidence="10">
    <location>
        <begin position="45"/>
        <end position="65"/>
    </location>
</feature>
<evidence type="ECO:0000256" key="3">
    <source>
        <dbReference type="ARBA" id="ARBA00022475"/>
    </source>
</evidence>
<dbReference type="RefSeq" id="WP_015860850.1">
    <property type="nucleotide sequence ID" value="NZ_CP026538.1"/>
</dbReference>
<dbReference type="InterPro" id="IPR003369">
    <property type="entry name" value="TatA/B/E"/>
</dbReference>
<dbReference type="Pfam" id="PF02416">
    <property type="entry name" value="TatA_B_E"/>
    <property type="match status" value="1"/>
</dbReference>
<dbReference type="NCBIfam" id="NF011430">
    <property type="entry name" value="PRK14861.1"/>
    <property type="match status" value="1"/>
</dbReference>
<keyword evidence="2 9" id="KW-0813">Transport</keyword>
<feature type="transmembrane region" description="Helical" evidence="9">
    <location>
        <begin position="6"/>
        <end position="25"/>
    </location>
</feature>
<evidence type="ECO:0000313" key="12">
    <source>
        <dbReference type="Proteomes" id="UP000293296"/>
    </source>
</evidence>
<evidence type="ECO:0000256" key="5">
    <source>
        <dbReference type="ARBA" id="ARBA00022927"/>
    </source>
</evidence>
<comment type="function">
    <text evidence="9">Part of the twin-arginine translocation (Tat) system that transports large folded proteins containing a characteristic twin-arginine motif in their signal peptide across membranes. TatA could form the protein-conducting channel of the Tat system.</text>
</comment>
<evidence type="ECO:0000256" key="10">
    <source>
        <dbReference type="SAM" id="MobiDB-lite"/>
    </source>
</evidence>
<evidence type="ECO:0000256" key="7">
    <source>
        <dbReference type="ARBA" id="ARBA00023010"/>
    </source>
</evidence>
<keyword evidence="4 9" id="KW-0812">Transmembrane</keyword>
<dbReference type="PRINTS" id="PR01506">
    <property type="entry name" value="TATBPROTEIN"/>
</dbReference>
<organism evidence="11 12">
    <name type="scientific">Solidesulfovibrio carbinolicus</name>
    <dbReference type="NCBI Taxonomy" id="296842"/>
    <lineage>
        <taxon>Bacteria</taxon>
        <taxon>Pseudomonadati</taxon>
        <taxon>Thermodesulfobacteriota</taxon>
        <taxon>Desulfovibrionia</taxon>
        <taxon>Desulfovibrionales</taxon>
        <taxon>Desulfovibrionaceae</taxon>
        <taxon>Solidesulfovibrio</taxon>
    </lineage>
</organism>
<name>A0A4P6HNK4_9BACT</name>
<evidence type="ECO:0000313" key="11">
    <source>
        <dbReference type="EMBL" id="QAZ67620.1"/>
    </source>
</evidence>
<proteinExistence type="inferred from homology"/>
<feature type="compositionally biased region" description="Basic and acidic residues" evidence="10">
    <location>
        <begin position="55"/>
        <end position="65"/>
    </location>
</feature>
<dbReference type="OrthoDB" id="9813726at2"/>
<dbReference type="PANTHER" id="PTHR42982">
    <property type="entry name" value="SEC-INDEPENDENT PROTEIN TRANSLOCASE PROTEIN TATA"/>
    <property type="match status" value="1"/>
</dbReference>
<evidence type="ECO:0000256" key="4">
    <source>
        <dbReference type="ARBA" id="ARBA00022692"/>
    </source>
</evidence>
<protein>
    <recommendedName>
        <fullName evidence="9">Sec-independent protein translocase protein TatA</fullName>
    </recommendedName>
</protein>
<keyword evidence="8 9" id="KW-0472">Membrane</keyword>
<keyword evidence="6 9" id="KW-1133">Transmembrane helix</keyword>
<dbReference type="KEGG" id="dcb:C3Y92_10430"/>
<dbReference type="HAMAP" id="MF_00236">
    <property type="entry name" value="TatA_E"/>
    <property type="match status" value="1"/>
</dbReference>
<dbReference type="GO" id="GO:0008320">
    <property type="term" value="F:protein transmembrane transporter activity"/>
    <property type="evidence" value="ECO:0007669"/>
    <property type="project" value="UniProtKB-UniRule"/>
</dbReference>